<comment type="similarity">
    <text evidence="5">Belongs to the UbiX/PAD1 family.</text>
</comment>
<feature type="domain" description="Flavoprotein" evidence="6">
    <location>
        <begin position="5"/>
        <end position="175"/>
    </location>
</feature>
<dbReference type="InterPro" id="IPR003382">
    <property type="entry name" value="Flavoprotein"/>
</dbReference>
<feature type="binding site" evidence="5">
    <location>
        <position position="156"/>
    </location>
    <ligand>
        <name>dimethylallyl phosphate</name>
        <dbReference type="ChEBI" id="CHEBI:88052"/>
    </ligand>
</feature>
<evidence type="ECO:0000259" key="6">
    <source>
        <dbReference type="Pfam" id="PF02441"/>
    </source>
</evidence>
<dbReference type="Proteomes" id="UP000007845">
    <property type="component" value="Chromosome"/>
</dbReference>
<dbReference type="Gene3D" id="3.40.50.1950">
    <property type="entry name" value="Flavin prenyltransferase-like"/>
    <property type="match status" value="1"/>
</dbReference>
<keyword evidence="4 5" id="KW-0808">Transferase</keyword>
<gene>
    <name evidence="5" type="primary">ubiX</name>
    <name evidence="7" type="ORF">DND132_2398</name>
</gene>
<keyword evidence="7" id="KW-0456">Lyase</keyword>
<feature type="binding site" evidence="5">
    <location>
        <position position="126"/>
    </location>
    <ligand>
        <name>FMN</name>
        <dbReference type="ChEBI" id="CHEBI:58210"/>
    </ligand>
</feature>
<dbReference type="NCBIfam" id="NF004685">
    <property type="entry name" value="PRK06029.1"/>
    <property type="match status" value="1"/>
</dbReference>
<feature type="binding site" evidence="5">
    <location>
        <position position="40"/>
    </location>
    <ligand>
        <name>FMN</name>
        <dbReference type="ChEBI" id="CHEBI:58210"/>
    </ligand>
</feature>
<keyword evidence="3 5" id="KW-0288">FMN</keyword>
<reference evidence="7 8" key="1">
    <citation type="journal article" date="2011" name="J. Bacteriol.">
        <title>Genome sequence of the mercury-methylating strain Desulfovibrio desulfuricans ND132.</title>
        <authorList>
            <person name="Brown S.D."/>
            <person name="Gilmour C.C."/>
            <person name="Kucken A.M."/>
            <person name="Wall J.D."/>
            <person name="Elias D.A."/>
            <person name="Brandt C.C."/>
            <person name="Podar M."/>
            <person name="Chertkov O."/>
            <person name="Held B."/>
            <person name="Bruce D.C."/>
            <person name="Detter J.C."/>
            <person name="Tapia R."/>
            <person name="Han C.S."/>
            <person name="Goodwin L.A."/>
            <person name="Cheng J.F."/>
            <person name="Pitluck S."/>
            <person name="Woyke T."/>
            <person name="Mikhailova N."/>
            <person name="Ivanova N.N."/>
            <person name="Han J."/>
            <person name="Lucas S."/>
            <person name="Lapidus A.L."/>
            <person name="Land M.L."/>
            <person name="Hauser L.J."/>
            <person name="Palumbo A.V."/>
        </authorList>
    </citation>
    <scope>NUCLEOTIDE SEQUENCE [LARGE SCALE GENOMIC DNA]</scope>
    <source>
        <strain evidence="7 8">ND132</strain>
    </source>
</reference>
<feature type="binding site" evidence="5">
    <location>
        <begin position="13"/>
        <end position="15"/>
    </location>
    <ligand>
        <name>FMN</name>
        <dbReference type="ChEBI" id="CHEBI:58210"/>
    </ligand>
</feature>
<dbReference type="GO" id="GO:0106141">
    <property type="term" value="F:flavin prenyltransferase activity"/>
    <property type="evidence" value="ECO:0007669"/>
    <property type="project" value="UniProtKB-EC"/>
</dbReference>
<sequence length="200" mass="21103" precursor="true">MDAKKRLVVGVSGASGAALAVGLLRALGSLPDWEAHLVVSRSGARTLLHETGFPEAGVTALAATAYDREDIGAAIASGTFRTEGMVIVPCSMKTAAGVACGYSDNLLLRAADVTLKERRKLVVVARETPLSRIHLRNLSILAEVGAVIMPPMLTYYTHPCTVADMTGHMVGKILNEFGIEYSGLKRWNGQATVPDGEEAA</sequence>
<comment type="caution">
    <text evidence="5">Lacks conserved residue(s) required for the propagation of feature annotation.</text>
</comment>
<dbReference type="NCBIfam" id="TIGR00421">
    <property type="entry name" value="ubiX_pad"/>
    <property type="match status" value="1"/>
</dbReference>
<dbReference type="SMR" id="F0JC28"/>
<evidence type="ECO:0000256" key="2">
    <source>
        <dbReference type="ARBA" id="ARBA00022630"/>
    </source>
</evidence>
<feature type="binding site" evidence="5">
    <location>
        <position position="172"/>
    </location>
    <ligand>
        <name>dimethylallyl phosphate</name>
        <dbReference type="ChEBI" id="CHEBI:88052"/>
    </ligand>
</feature>
<evidence type="ECO:0000256" key="4">
    <source>
        <dbReference type="ARBA" id="ARBA00022679"/>
    </source>
</evidence>
<name>F0JC28_9BACT</name>
<evidence type="ECO:0000313" key="7">
    <source>
        <dbReference type="EMBL" id="EGB15601.1"/>
    </source>
</evidence>
<dbReference type="OrthoDB" id="9781577at2"/>
<evidence type="ECO:0000256" key="1">
    <source>
        <dbReference type="ARBA" id="ARBA00022602"/>
    </source>
</evidence>
<dbReference type="RefSeq" id="WP_014323027.1">
    <property type="nucleotide sequence ID" value="NC_016803.1"/>
</dbReference>
<dbReference type="EMBL" id="CP003220">
    <property type="protein sequence ID" value="EGB15601.1"/>
    <property type="molecule type" value="Genomic_DNA"/>
</dbReference>
<comment type="function">
    <text evidence="5">Flavin prenyltransferase that catalyzes the synthesis of the prenylated FMN cofactor (prenyl-FMN) for 4-hydroxy-3-polyprenylbenzoic acid decarboxylase UbiD. The prenyltransferase is metal-independent and links a dimethylallyl moiety from dimethylallyl monophosphate (DMAP) to the flavin N5 and C6 atoms of FMN.</text>
</comment>
<dbReference type="eggNOG" id="COG0163">
    <property type="taxonomic scope" value="Bacteria"/>
</dbReference>
<comment type="catalytic activity">
    <reaction evidence="5">
        <text>dimethylallyl phosphate + FMNH2 = prenylated FMNH2 + phosphate</text>
        <dbReference type="Rhea" id="RHEA:37743"/>
        <dbReference type="ChEBI" id="CHEBI:43474"/>
        <dbReference type="ChEBI" id="CHEBI:57618"/>
        <dbReference type="ChEBI" id="CHEBI:87467"/>
        <dbReference type="ChEBI" id="CHEBI:88052"/>
        <dbReference type="EC" id="2.5.1.129"/>
    </reaction>
</comment>
<dbReference type="STRING" id="641491.DND132_2398"/>
<dbReference type="InterPro" id="IPR004507">
    <property type="entry name" value="UbiX-like"/>
</dbReference>
<keyword evidence="1 5" id="KW-0637">Prenyltransferase</keyword>
<dbReference type="HAMAP" id="MF_01984">
    <property type="entry name" value="ubiX_pad"/>
    <property type="match status" value="1"/>
</dbReference>
<protein>
    <recommendedName>
        <fullName evidence="5">Flavin prenyltransferase UbiX</fullName>
        <ecNumber evidence="5">2.5.1.129</ecNumber>
    </recommendedName>
</protein>
<dbReference type="HOGENOM" id="CLU_074522_0_1_7"/>
<dbReference type="InterPro" id="IPR036551">
    <property type="entry name" value="Flavin_trans-like"/>
</dbReference>
<dbReference type="AlphaFoldDB" id="F0JC28"/>
<proteinExistence type="inferred from homology"/>
<dbReference type="SUPFAM" id="SSF52507">
    <property type="entry name" value="Homo-oligomeric flavin-containing Cys decarboxylases, HFCD"/>
    <property type="match status" value="1"/>
</dbReference>
<dbReference type="KEGG" id="ddn:DND132_2398"/>
<evidence type="ECO:0000256" key="3">
    <source>
        <dbReference type="ARBA" id="ARBA00022643"/>
    </source>
</evidence>
<dbReference type="Pfam" id="PF02441">
    <property type="entry name" value="Flavoprotein"/>
    <property type="match status" value="1"/>
</dbReference>
<dbReference type="EC" id="2.5.1.129" evidence="5"/>
<evidence type="ECO:0000313" key="8">
    <source>
        <dbReference type="Proteomes" id="UP000007845"/>
    </source>
</evidence>
<evidence type="ECO:0000256" key="5">
    <source>
        <dbReference type="HAMAP-Rule" id="MF_01984"/>
    </source>
</evidence>
<organism evidence="7 8">
    <name type="scientific">Pseudodesulfovibrio mercurii</name>
    <dbReference type="NCBI Taxonomy" id="641491"/>
    <lineage>
        <taxon>Bacteria</taxon>
        <taxon>Pseudomonadati</taxon>
        <taxon>Thermodesulfobacteriota</taxon>
        <taxon>Desulfovibrionia</taxon>
        <taxon>Desulfovibrionales</taxon>
        <taxon>Desulfovibrionaceae</taxon>
    </lineage>
</organism>
<dbReference type="GO" id="GO:0016829">
    <property type="term" value="F:lyase activity"/>
    <property type="evidence" value="ECO:0007669"/>
    <property type="project" value="UniProtKB-KW"/>
</dbReference>
<keyword evidence="8" id="KW-1185">Reference proteome</keyword>
<accession>F0JC28</accession>
<keyword evidence="2 5" id="KW-0285">Flavoprotein</keyword>
<feature type="binding site" evidence="5">
    <location>
        <begin position="91"/>
        <end position="94"/>
    </location>
    <ligand>
        <name>FMN</name>
        <dbReference type="ChEBI" id="CHEBI:58210"/>
    </ligand>
</feature>